<evidence type="ECO:0000256" key="6">
    <source>
        <dbReference type="ARBA" id="ARBA00022840"/>
    </source>
</evidence>
<keyword evidence="3 9" id="KW-0808">Transferase</keyword>
<evidence type="ECO:0000313" key="9">
    <source>
        <dbReference type="EMBL" id="TWS98757.1"/>
    </source>
</evidence>
<dbReference type="NCBIfam" id="TIGR01220">
    <property type="entry name" value="Pmev_kin_Gr_pos"/>
    <property type="match status" value="1"/>
</dbReference>
<dbReference type="GO" id="GO:0005524">
    <property type="term" value="F:ATP binding"/>
    <property type="evidence" value="ECO:0007669"/>
    <property type="project" value="UniProtKB-KW"/>
</dbReference>
<comment type="pathway">
    <text evidence="1">Isoprenoid biosynthesis; isopentenyl diphosphate biosynthesis via mevalonate pathway; isopentenyl diphosphate from (R)-mevalonate: step 2/3.</text>
</comment>
<dbReference type="InterPro" id="IPR006204">
    <property type="entry name" value="GHMP_kinase_N_dom"/>
</dbReference>
<evidence type="ECO:0000313" key="10">
    <source>
        <dbReference type="Proteomes" id="UP000317430"/>
    </source>
</evidence>
<dbReference type="Pfam" id="PF00288">
    <property type="entry name" value="GHMP_kinases_N"/>
    <property type="match status" value="1"/>
</dbReference>
<dbReference type="InterPro" id="IPR013750">
    <property type="entry name" value="GHMP_kinase_C_dom"/>
</dbReference>
<dbReference type="Gene3D" id="3.30.70.890">
    <property type="entry name" value="GHMP kinase, C-terminal domain"/>
    <property type="match status" value="1"/>
</dbReference>
<evidence type="ECO:0000256" key="5">
    <source>
        <dbReference type="ARBA" id="ARBA00022777"/>
    </source>
</evidence>
<dbReference type="PANTHER" id="PTHR31814">
    <property type="match status" value="1"/>
</dbReference>
<proteinExistence type="predicted"/>
<dbReference type="UniPathway" id="UPA00057">
    <property type="reaction ID" value="UER00099"/>
</dbReference>
<dbReference type="InterPro" id="IPR020568">
    <property type="entry name" value="Ribosomal_Su5_D2-typ_SF"/>
</dbReference>
<dbReference type="InterPro" id="IPR035102">
    <property type="entry name" value="Phosphomevalonate_kinase"/>
</dbReference>
<dbReference type="SUPFAM" id="SSF55060">
    <property type="entry name" value="GHMP Kinase, C-terminal domain"/>
    <property type="match status" value="1"/>
</dbReference>
<dbReference type="OrthoDB" id="1522677at2"/>
<evidence type="ECO:0000259" key="7">
    <source>
        <dbReference type="Pfam" id="PF00288"/>
    </source>
</evidence>
<keyword evidence="4" id="KW-0547">Nucleotide-binding</keyword>
<dbReference type="AlphaFoldDB" id="A0A5C5SCD5"/>
<feature type="domain" description="GHMP kinase N-terminal" evidence="7">
    <location>
        <begin position="83"/>
        <end position="159"/>
    </location>
</feature>
<dbReference type="EMBL" id="VOHL01000001">
    <property type="protein sequence ID" value="TWS98757.1"/>
    <property type="molecule type" value="Genomic_DNA"/>
</dbReference>
<dbReference type="EC" id="2.7.4.2" evidence="2"/>
<dbReference type="InterPro" id="IPR014721">
    <property type="entry name" value="Ribsml_uS5_D2-typ_fold_subgr"/>
</dbReference>
<dbReference type="InterPro" id="IPR005917">
    <property type="entry name" value="Pmev_kinase_bact"/>
</dbReference>
<feature type="domain" description="GHMP kinase C-terminal" evidence="8">
    <location>
        <begin position="254"/>
        <end position="321"/>
    </location>
</feature>
<dbReference type="GO" id="GO:0019287">
    <property type="term" value="P:isopentenyl diphosphate biosynthetic process, mevalonate pathway"/>
    <property type="evidence" value="ECO:0007669"/>
    <property type="project" value="UniProtKB-UniPathway"/>
</dbReference>
<evidence type="ECO:0000256" key="2">
    <source>
        <dbReference type="ARBA" id="ARBA00012958"/>
    </source>
</evidence>
<keyword evidence="6" id="KW-0067">ATP-binding</keyword>
<sequence>MTKTYQVKTGGKLYLAGEYAILSPGQTALIKNIPIYMRAEISLNTSYVISSDMFDYEVDLRPDANYAVIQETIVTFNAYLLDQGLHPSPFRLRIHGKLERQGKKLGIGSSGSVVLLTIKAMASLYGLSLSADQLFRLAVYVLLKRGDNGSMGDLACIAYDDLVAFTSFNRDQLAQWIREEEMNTVLQADWGYEIRPIRVGLSCEFLVGWTKQPALSKDLINLVQSAIGPDFLSQMQVAVRGLQEGLETSQKDLVIKNLALAGQLLENLHPAIYSPKLSALVNAGQGLDLVAKSSGAGGGDCGLALSFSKAASQQLSQNWQALDIDLLWQEELA</sequence>
<dbReference type="PANTHER" id="PTHR31814:SF2">
    <property type="entry name" value="PHOSPHOMEVALONATE KINASE"/>
    <property type="match status" value="1"/>
</dbReference>
<dbReference type="Proteomes" id="UP000317430">
    <property type="component" value="Unassembled WGS sequence"/>
</dbReference>
<name>A0A5C5SCD5_9STRE</name>
<dbReference type="Pfam" id="PF08544">
    <property type="entry name" value="GHMP_kinases_C"/>
    <property type="match status" value="1"/>
</dbReference>
<dbReference type="GO" id="GO:0004631">
    <property type="term" value="F:phosphomevalonate kinase activity"/>
    <property type="evidence" value="ECO:0007669"/>
    <property type="project" value="UniProtKB-EC"/>
</dbReference>
<keyword evidence="5 9" id="KW-0418">Kinase</keyword>
<evidence type="ECO:0000256" key="3">
    <source>
        <dbReference type="ARBA" id="ARBA00022679"/>
    </source>
</evidence>
<dbReference type="SUPFAM" id="SSF54211">
    <property type="entry name" value="Ribosomal protein S5 domain 2-like"/>
    <property type="match status" value="1"/>
</dbReference>
<dbReference type="Gene3D" id="3.30.230.10">
    <property type="match status" value="1"/>
</dbReference>
<evidence type="ECO:0000256" key="4">
    <source>
        <dbReference type="ARBA" id="ARBA00022741"/>
    </source>
</evidence>
<reference evidence="9 10" key="1">
    <citation type="submission" date="2019-08" db="EMBL/GenBank/DDBJ databases">
        <authorList>
            <person name="Lei W."/>
        </authorList>
    </citation>
    <scope>NUCLEOTIDE SEQUENCE [LARGE SCALE GENOMIC DNA]</scope>
    <source>
        <strain evidence="9 10">CCUG 66496</strain>
    </source>
</reference>
<dbReference type="InterPro" id="IPR036554">
    <property type="entry name" value="GHMP_kinase_C_sf"/>
</dbReference>
<evidence type="ECO:0000259" key="8">
    <source>
        <dbReference type="Pfam" id="PF08544"/>
    </source>
</evidence>
<comment type="caution">
    <text evidence="9">The sequence shown here is derived from an EMBL/GenBank/DDBJ whole genome shotgun (WGS) entry which is preliminary data.</text>
</comment>
<protein>
    <recommendedName>
        <fullName evidence="2">phosphomevalonate kinase</fullName>
        <ecNumber evidence="2">2.7.4.2</ecNumber>
    </recommendedName>
</protein>
<evidence type="ECO:0000256" key="1">
    <source>
        <dbReference type="ARBA" id="ARBA00005017"/>
    </source>
</evidence>
<dbReference type="RefSeq" id="WP_146565631.1">
    <property type="nucleotide sequence ID" value="NZ_VOHL01000001.1"/>
</dbReference>
<organism evidence="9 10">
    <name type="scientific">Streptococcus cuniculipharyngis</name>
    <dbReference type="NCBI Taxonomy" id="1562651"/>
    <lineage>
        <taxon>Bacteria</taxon>
        <taxon>Bacillati</taxon>
        <taxon>Bacillota</taxon>
        <taxon>Bacilli</taxon>
        <taxon>Lactobacillales</taxon>
        <taxon>Streptococcaceae</taxon>
        <taxon>Streptococcus</taxon>
    </lineage>
</organism>
<accession>A0A5C5SCD5</accession>
<gene>
    <name evidence="9" type="ORF">FRX57_00585</name>
</gene>
<keyword evidence="10" id="KW-1185">Reference proteome</keyword>